<reference evidence="2" key="1">
    <citation type="submission" date="2020-05" db="EMBL/GenBank/DDBJ databases">
        <authorList>
            <person name="Chiriac C."/>
            <person name="Salcher M."/>
            <person name="Ghai R."/>
            <person name="Kavagutti S V."/>
        </authorList>
    </citation>
    <scope>NUCLEOTIDE SEQUENCE</scope>
</reference>
<name>A0A6J5SIN7_9CAUD</name>
<accession>A0A6J5SIN7</accession>
<dbReference type="EMBL" id="LR798402">
    <property type="protein sequence ID" value="CAB5229339.1"/>
    <property type="molecule type" value="Genomic_DNA"/>
</dbReference>
<protein>
    <submittedName>
        <fullName evidence="2">Uncharacterized protein</fullName>
    </submittedName>
</protein>
<organism evidence="2">
    <name type="scientific">uncultured Caudovirales phage</name>
    <dbReference type="NCBI Taxonomy" id="2100421"/>
    <lineage>
        <taxon>Viruses</taxon>
        <taxon>Duplodnaviria</taxon>
        <taxon>Heunggongvirae</taxon>
        <taxon>Uroviricota</taxon>
        <taxon>Caudoviricetes</taxon>
        <taxon>Peduoviridae</taxon>
        <taxon>Maltschvirus</taxon>
        <taxon>Maltschvirus maltsch</taxon>
    </lineage>
</organism>
<gene>
    <name evidence="1" type="ORF">UFOVP1103_11</name>
    <name evidence="2" type="ORF">UFOVP1464_37</name>
    <name evidence="3" type="ORF">UFOVP1553_25</name>
</gene>
<dbReference type="EMBL" id="LR797402">
    <property type="protein sequence ID" value="CAB4214393.1"/>
    <property type="molecule type" value="Genomic_DNA"/>
</dbReference>
<sequence>MGYKYTIDGKTYRSDTELSDADLEELGGHKRGNQFIESGKQALAKGVASIPALTSVAGNFLALEPDVTKDYSRIQKAVQEPVAKFLGATGQQPETGLQKIVGTGLDFAADPVNRLFPVGTAQKFAPLAREGINAATNFFTGVGSEIGGMFGKQAGGEGGEIVGKILGGGATNVAATQIPRTLVTASTAMPTIRNFVSGITGNAPNDQVVAQAGKKIEQVFLAAASADPNFLKTLEEALVAQQQTGVKLPTSSLLADNAVINTAIASLAKTHPEFRQKYFAQFEDAKQALIEKSKTLFGDPAQANKILSGSISDVNVAKSANRRVTMLNKQAIAESAKLKTIEPESFGAKVVSVTEAAEKQAKESTRPLYKEAFAIGEANNVHLSAEAVGDIHNFVVGQEAGDIFKTFPGIYSKVLNKFKPATTEGSGLVDAMGKPIGTQASEQFSKASLEDLDSLKREINLQLRKTDVPSEIRVLSELKTKLNSHIDGLDANFVSAYKNADKAYLAKVGLPFDEATINMIDRAKFNENVIPLLTKNKSTLSQFIEATGDKGVALAEKAFVSSLANFAVKDGVLETKLVSKWMKDHGNALELLPNAKARILEISGNVKELQNSKLALNDAFIKQSQAKLLQLEGKDAQTIVNNLYSSTAYTDKFMAQHAGNPDTLRAIKSFMMDDLLKSGNPLELLNDRTKAITFNRVFGATYADKVKQLATIADRVTHDPSAIAPSINAIEKGTIENTIGTGVPGIISKITNPFYSARYAATSLLSRFFARQTSKAVDQQMIDILTDQKAFVGLFNALQPRIEKDAVQVGKDLLSVAQKHGFNWLDMLAEDAKSGALKSAYDASKPQEQQQEQPQ</sequence>
<evidence type="ECO:0000313" key="3">
    <source>
        <dbReference type="EMBL" id="CAB5229339.1"/>
    </source>
</evidence>
<evidence type="ECO:0000313" key="2">
    <source>
        <dbReference type="EMBL" id="CAB4214393.1"/>
    </source>
</evidence>
<dbReference type="EMBL" id="LR797046">
    <property type="protein sequence ID" value="CAB4183474.1"/>
    <property type="molecule type" value="Genomic_DNA"/>
</dbReference>
<evidence type="ECO:0000313" key="1">
    <source>
        <dbReference type="EMBL" id="CAB4183474.1"/>
    </source>
</evidence>
<proteinExistence type="predicted"/>